<dbReference type="EMBL" id="CP118224">
    <property type="protein sequence ID" value="WMC10409.1"/>
    <property type="molecule type" value="Genomic_DNA"/>
</dbReference>
<dbReference type="Proteomes" id="UP001223802">
    <property type="component" value="Chromosome"/>
</dbReference>
<evidence type="ECO:0000313" key="2">
    <source>
        <dbReference type="EMBL" id="WMC10409.1"/>
    </source>
</evidence>
<name>A0AA50KMQ7_9GAMM</name>
<feature type="transmembrane region" description="Helical" evidence="1">
    <location>
        <begin position="73"/>
        <end position="91"/>
    </location>
</feature>
<dbReference type="AlphaFoldDB" id="A0AA50KMQ7"/>
<reference evidence="2 3" key="1">
    <citation type="submission" date="2023-02" db="EMBL/GenBank/DDBJ databases">
        <title>Complete genome sequence of a novel bacterium Oceanimonas sp. NTOU-MSR1 isolated from marine coast sediment.</title>
        <authorList>
            <person name="Yang H.-T."/>
            <person name="Chen Y.-L."/>
            <person name="Ho Y.-N."/>
        </authorList>
    </citation>
    <scope>NUCLEOTIDE SEQUENCE [LARGE SCALE GENOMIC DNA]</scope>
    <source>
        <strain evidence="2 3">NTOU-MSR1</strain>
    </source>
</reference>
<dbReference type="InterPro" id="IPR010718">
    <property type="entry name" value="DUF1294"/>
</dbReference>
<evidence type="ECO:0000256" key="1">
    <source>
        <dbReference type="SAM" id="Phobius"/>
    </source>
</evidence>
<feature type="transmembrane region" description="Helical" evidence="1">
    <location>
        <begin position="7"/>
        <end position="25"/>
    </location>
</feature>
<dbReference type="RefSeq" id="WP_306761608.1">
    <property type="nucleotide sequence ID" value="NZ_CP118224.1"/>
</dbReference>
<dbReference type="KEGG" id="ope:PU634_15215"/>
<keyword evidence="1" id="KW-0472">Membrane</keyword>
<keyword evidence="1" id="KW-1133">Transmembrane helix</keyword>
<organism evidence="2 3">
    <name type="scientific">Oceanimonas pelagia</name>
    <dbReference type="NCBI Taxonomy" id="3028314"/>
    <lineage>
        <taxon>Bacteria</taxon>
        <taxon>Pseudomonadati</taxon>
        <taxon>Pseudomonadota</taxon>
        <taxon>Gammaproteobacteria</taxon>
        <taxon>Aeromonadales</taxon>
        <taxon>Aeromonadaceae</taxon>
        <taxon>Oceanimonas</taxon>
    </lineage>
</organism>
<accession>A0AA50KMQ7</accession>
<keyword evidence="1" id="KW-0812">Transmembrane</keyword>
<gene>
    <name evidence="2" type="ORF">PU634_15215</name>
</gene>
<evidence type="ECO:0000313" key="3">
    <source>
        <dbReference type="Proteomes" id="UP001223802"/>
    </source>
</evidence>
<keyword evidence="3" id="KW-1185">Reference proteome</keyword>
<sequence length="94" mass="11224">MIRVYAGLALWYGLLSLITFGVYWWDKRAARLGQWRVRERTLHGLALLGGWPGAWLARHWLRHKSRKPSFQAVFWLTVLLNLLLPVALWWARWE</sequence>
<proteinExistence type="predicted"/>
<dbReference type="Pfam" id="PF06961">
    <property type="entry name" value="DUF1294"/>
    <property type="match status" value="1"/>
</dbReference>
<protein>
    <submittedName>
        <fullName evidence="2">DUF1294 domain-containing protein</fullName>
    </submittedName>
</protein>